<evidence type="ECO:0000313" key="3">
    <source>
        <dbReference type="Proteomes" id="UP000037904"/>
    </source>
</evidence>
<accession>A0A0M9EN44</accession>
<protein>
    <submittedName>
        <fullName evidence="2">Uncharacterized protein</fullName>
    </submittedName>
</protein>
<dbReference type="Pfam" id="PF00106">
    <property type="entry name" value="adh_short"/>
    <property type="match status" value="1"/>
</dbReference>
<feature type="transmembrane region" description="Helical" evidence="1">
    <location>
        <begin position="126"/>
        <end position="147"/>
    </location>
</feature>
<dbReference type="PANTHER" id="PTHR42029:SF3">
    <property type="entry name" value="AN04G07800"/>
    <property type="match status" value="1"/>
</dbReference>
<reference evidence="2 3" key="1">
    <citation type="submission" date="2015-04" db="EMBL/GenBank/DDBJ databases">
        <title>The draft genome sequence of Fusarium langsethiae, a T-2/HT-2 mycotoxin producer.</title>
        <authorList>
            <person name="Lysoe E."/>
            <person name="Divon H.H."/>
            <person name="Terzi V."/>
            <person name="Orru L."/>
            <person name="Lamontanara A."/>
            <person name="Kolseth A.-K."/>
            <person name="Frandsen R.J."/>
            <person name="Nielsen K."/>
            <person name="Thrane U."/>
        </authorList>
    </citation>
    <scope>NUCLEOTIDE SEQUENCE [LARGE SCALE GENOMIC DNA]</scope>
    <source>
        <strain evidence="2 3">Fl201059</strain>
    </source>
</reference>
<dbReference type="Proteomes" id="UP000037904">
    <property type="component" value="Unassembled WGS sequence"/>
</dbReference>
<dbReference type="SUPFAM" id="SSF51735">
    <property type="entry name" value="NAD(P)-binding Rossmann-fold domains"/>
    <property type="match status" value="1"/>
</dbReference>
<dbReference type="InterPro" id="IPR036291">
    <property type="entry name" value="NAD(P)-bd_dom_sf"/>
</dbReference>
<comment type="caution">
    <text evidence="2">The sequence shown here is derived from an EMBL/GenBank/DDBJ whole genome shotgun (WGS) entry which is preliminary data.</text>
</comment>
<organism evidence="2 3">
    <name type="scientific">Fusarium langsethiae</name>
    <dbReference type="NCBI Taxonomy" id="179993"/>
    <lineage>
        <taxon>Eukaryota</taxon>
        <taxon>Fungi</taxon>
        <taxon>Dikarya</taxon>
        <taxon>Ascomycota</taxon>
        <taxon>Pezizomycotina</taxon>
        <taxon>Sordariomycetes</taxon>
        <taxon>Hypocreomycetidae</taxon>
        <taxon>Hypocreales</taxon>
        <taxon>Nectriaceae</taxon>
        <taxon>Fusarium</taxon>
    </lineage>
</organism>
<keyword evidence="1" id="KW-0472">Membrane</keyword>
<keyword evidence="1" id="KW-1133">Transmembrane helix</keyword>
<dbReference type="Gene3D" id="3.40.50.720">
    <property type="entry name" value="NAD(P)-binding Rossmann-like Domain"/>
    <property type="match status" value="1"/>
</dbReference>
<keyword evidence="3" id="KW-1185">Reference proteome</keyword>
<dbReference type="PANTHER" id="PTHR42029">
    <property type="entry name" value="AN04G07800"/>
    <property type="match status" value="1"/>
</dbReference>
<evidence type="ECO:0000313" key="2">
    <source>
        <dbReference type="EMBL" id="KPA36439.1"/>
    </source>
</evidence>
<sequence>MPNGFFMFFKPPVWGWYLSSTVILLIISWNLHNVISWLKNKPFLTKRYNAIYIGTIILVQPYWVLEIYANFTYFNPPYTRLFSSSRPLEALCRDPWWIFTALNLFWNIKYRYEFKYMELIRISPRFAVLLLSMTLSIIFIIIDLFAVTSVLHIGYINPFWKFAFIFKCFTDTIILDDFKTALDKLSRYKMEQNYPLPFSRPGSQTNIEPQRSSLADFAVICPVESSACSRLCRGNSWCSWNTDAVVKSSPYSAAVLANGRIPFEKCLKVESAELGDDLGTRLALGGLMKVHTALDQSFLGKNVRVLRIGPLGLGSFFRRSHIGLILLFRLAIIDLDTVRVTILDTRTVIMDSRVLEARYKDKSWETENNKSTIPSTHVADIDGIVSFTKAWHSKPYSSIDPSRPEISAAGKFIAITGGGTGIGKSIAIAFAQAGASTIAILGRRLDRLETAANEIARASCGKANVIFETADVSQRSSVDPAATNLIRKAGGANVDIIFSNAGSSPIPGTVIGFNEDEFRRGFELNAICALNTIQAFAPVLATNAYIFNTSSSTTHINPVPGLWAYTTIKTAIIKMFEYLQAYGAAAAQDDLMLVGRFAVCLTSPEAKLLKGKFVWANWDVDELKTRADEIQNTTLLKLVLDRVPM</sequence>
<proteinExistence type="predicted"/>
<dbReference type="PRINTS" id="PR00081">
    <property type="entry name" value="GDHRDH"/>
</dbReference>
<evidence type="ECO:0000256" key="1">
    <source>
        <dbReference type="SAM" id="Phobius"/>
    </source>
</evidence>
<dbReference type="CDD" id="cd05233">
    <property type="entry name" value="SDR_c"/>
    <property type="match status" value="1"/>
</dbReference>
<feature type="transmembrane region" description="Helical" evidence="1">
    <location>
        <begin position="95"/>
        <end position="114"/>
    </location>
</feature>
<gene>
    <name evidence="2" type="ORF">FLAG1_10793</name>
</gene>
<dbReference type="AlphaFoldDB" id="A0A0M9EN44"/>
<dbReference type="OrthoDB" id="8300194at2759"/>
<name>A0A0M9EN44_FUSLA</name>
<keyword evidence="1" id="KW-0812">Transmembrane</keyword>
<feature type="transmembrane region" description="Helical" evidence="1">
    <location>
        <begin position="50"/>
        <end position="75"/>
    </location>
</feature>
<dbReference type="InterPro" id="IPR002347">
    <property type="entry name" value="SDR_fam"/>
</dbReference>
<feature type="transmembrane region" description="Helical" evidence="1">
    <location>
        <begin position="14"/>
        <end position="38"/>
    </location>
</feature>
<dbReference type="EMBL" id="JXCE01000640">
    <property type="protein sequence ID" value="KPA36439.1"/>
    <property type="molecule type" value="Genomic_DNA"/>
</dbReference>